<dbReference type="EMBL" id="CM016553">
    <property type="protein sequence ID" value="TKW33583.1"/>
    <property type="molecule type" value="Genomic_DNA"/>
</dbReference>
<sequence length="119" mass="13219">MLRSSPLLSRSIIFFCVLRLRLWSCKEATHTPGLFFPLLLSLLVGSTGKRVALGIGLFLAALPLNRVWTVEHVLKAGFCARRAPSCLVPRIIRHPAPWLLGKSGLPENSPWNGFSDETR</sequence>
<gene>
    <name evidence="1" type="ORF">SEVIR_2G247700v2</name>
</gene>
<dbReference type="AlphaFoldDB" id="A0A4U6VXI6"/>
<organism evidence="1 2">
    <name type="scientific">Setaria viridis</name>
    <name type="common">Green bristlegrass</name>
    <name type="synonym">Setaria italica subsp. viridis</name>
    <dbReference type="NCBI Taxonomy" id="4556"/>
    <lineage>
        <taxon>Eukaryota</taxon>
        <taxon>Viridiplantae</taxon>
        <taxon>Streptophyta</taxon>
        <taxon>Embryophyta</taxon>
        <taxon>Tracheophyta</taxon>
        <taxon>Spermatophyta</taxon>
        <taxon>Magnoliopsida</taxon>
        <taxon>Liliopsida</taxon>
        <taxon>Poales</taxon>
        <taxon>Poaceae</taxon>
        <taxon>PACMAD clade</taxon>
        <taxon>Panicoideae</taxon>
        <taxon>Panicodae</taxon>
        <taxon>Paniceae</taxon>
        <taxon>Cenchrinae</taxon>
        <taxon>Setaria</taxon>
    </lineage>
</organism>
<accession>A0A4U6VXI6</accession>
<protein>
    <submittedName>
        <fullName evidence="1">Uncharacterized protein</fullName>
    </submittedName>
</protein>
<evidence type="ECO:0000313" key="2">
    <source>
        <dbReference type="Proteomes" id="UP000298652"/>
    </source>
</evidence>
<evidence type="ECO:0000313" key="1">
    <source>
        <dbReference type="EMBL" id="TKW33583.1"/>
    </source>
</evidence>
<keyword evidence="2" id="KW-1185">Reference proteome</keyword>
<reference evidence="1" key="1">
    <citation type="submission" date="2019-03" db="EMBL/GenBank/DDBJ databases">
        <title>WGS assembly of Setaria viridis.</title>
        <authorList>
            <person name="Huang P."/>
            <person name="Jenkins J."/>
            <person name="Grimwood J."/>
            <person name="Barry K."/>
            <person name="Healey A."/>
            <person name="Mamidi S."/>
            <person name="Sreedasyam A."/>
            <person name="Shu S."/>
            <person name="Feldman M."/>
            <person name="Wu J."/>
            <person name="Yu Y."/>
            <person name="Chen C."/>
            <person name="Johnson J."/>
            <person name="Rokhsar D."/>
            <person name="Baxter I."/>
            <person name="Schmutz J."/>
            <person name="Brutnell T."/>
            <person name="Kellogg E."/>
        </authorList>
    </citation>
    <scope>NUCLEOTIDE SEQUENCE [LARGE SCALE GENOMIC DNA]</scope>
</reference>
<dbReference type="Gramene" id="TKW33583">
    <property type="protein sequence ID" value="TKW33583"/>
    <property type="gene ID" value="SEVIR_2G247700v2"/>
</dbReference>
<dbReference type="Proteomes" id="UP000298652">
    <property type="component" value="Chromosome 2"/>
</dbReference>
<proteinExistence type="predicted"/>
<name>A0A4U6VXI6_SETVI</name>